<comment type="caution">
    <text evidence="7">The sequence shown here is derived from an EMBL/GenBank/DDBJ whole genome shotgun (WGS) entry which is preliminary data.</text>
</comment>
<feature type="compositionally biased region" description="Low complexity" evidence="5">
    <location>
        <begin position="175"/>
        <end position="187"/>
    </location>
</feature>
<dbReference type="PANTHER" id="PTHR46515:SF1">
    <property type="entry name" value="TATA ELEMENT MODULATORY FACTOR"/>
    <property type="match status" value="1"/>
</dbReference>
<keyword evidence="2" id="KW-0333">Golgi apparatus</keyword>
<dbReference type="GO" id="GO:0005794">
    <property type="term" value="C:Golgi apparatus"/>
    <property type="evidence" value="ECO:0007669"/>
    <property type="project" value="UniProtKB-SubCell"/>
</dbReference>
<keyword evidence="8" id="KW-1185">Reference proteome</keyword>
<dbReference type="AlphaFoldDB" id="R4X995"/>
<feature type="compositionally biased region" description="Polar residues" evidence="5">
    <location>
        <begin position="188"/>
        <end position="203"/>
    </location>
</feature>
<keyword evidence="3 4" id="KW-0175">Coiled coil</keyword>
<dbReference type="STRING" id="1097556.R4X995"/>
<name>R4X995_TAPDE</name>
<proteinExistence type="predicted"/>
<comment type="subcellular location">
    <subcellularLocation>
        <location evidence="1">Golgi apparatus</location>
    </subcellularLocation>
</comment>
<evidence type="ECO:0000256" key="1">
    <source>
        <dbReference type="ARBA" id="ARBA00004555"/>
    </source>
</evidence>
<feature type="domain" description="TATA element modulatory factor 1 TATA binding" evidence="6">
    <location>
        <begin position="730"/>
        <end position="840"/>
    </location>
</feature>
<protein>
    <recommendedName>
        <fullName evidence="6">TATA element modulatory factor 1 TATA binding domain-containing protein</fullName>
    </recommendedName>
</protein>
<dbReference type="VEuPathDB" id="FungiDB:TAPDE_002263"/>
<feature type="compositionally biased region" description="Polar residues" evidence="5">
    <location>
        <begin position="629"/>
        <end position="639"/>
    </location>
</feature>
<dbReference type="InterPro" id="IPR022091">
    <property type="entry name" value="TMF_TATA-bd"/>
</dbReference>
<dbReference type="eggNOG" id="KOG4673">
    <property type="taxonomic scope" value="Eukaryota"/>
</dbReference>
<dbReference type="Pfam" id="PF12329">
    <property type="entry name" value="TMF_DNA_bd"/>
    <property type="match status" value="1"/>
</dbReference>
<feature type="compositionally biased region" description="Basic and acidic residues" evidence="5">
    <location>
        <begin position="18"/>
        <end position="30"/>
    </location>
</feature>
<feature type="compositionally biased region" description="Polar residues" evidence="5">
    <location>
        <begin position="62"/>
        <end position="99"/>
    </location>
</feature>
<dbReference type="Proteomes" id="UP000013776">
    <property type="component" value="Unassembled WGS sequence"/>
</dbReference>
<evidence type="ECO:0000313" key="7">
    <source>
        <dbReference type="EMBL" id="CCG82255.1"/>
    </source>
</evidence>
<evidence type="ECO:0000256" key="2">
    <source>
        <dbReference type="ARBA" id="ARBA00023034"/>
    </source>
</evidence>
<evidence type="ECO:0000313" key="8">
    <source>
        <dbReference type="Proteomes" id="UP000013776"/>
    </source>
</evidence>
<organism evidence="7 8">
    <name type="scientific">Taphrina deformans (strain PYCC 5710 / ATCC 11124 / CBS 356.35 / IMI 108563 / JCM 9778 / NBRC 8474)</name>
    <name type="common">Peach leaf curl fungus</name>
    <name type="synonym">Lalaria deformans</name>
    <dbReference type="NCBI Taxonomy" id="1097556"/>
    <lineage>
        <taxon>Eukaryota</taxon>
        <taxon>Fungi</taxon>
        <taxon>Dikarya</taxon>
        <taxon>Ascomycota</taxon>
        <taxon>Taphrinomycotina</taxon>
        <taxon>Taphrinomycetes</taxon>
        <taxon>Taphrinales</taxon>
        <taxon>Taphrinaceae</taxon>
        <taxon>Taphrina</taxon>
    </lineage>
</organism>
<evidence type="ECO:0000256" key="3">
    <source>
        <dbReference type="ARBA" id="ARBA00023054"/>
    </source>
</evidence>
<dbReference type="GO" id="GO:0005783">
    <property type="term" value="C:endoplasmic reticulum"/>
    <property type="evidence" value="ECO:0007669"/>
    <property type="project" value="TreeGrafter"/>
</dbReference>
<dbReference type="Pfam" id="PF12325">
    <property type="entry name" value="TMF_TATA_bd"/>
    <property type="match status" value="1"/>
</dbReference>
<dbReference type="InterPro" id="IPR052602">
    <property type="entry name" value="Growth_transcription_reg"/>
</dbReference>
<evidence type="ECO:0000259" key="6">
    <source>
        <dbReference type="Pfam" id="PF12325"/>
    </source>
</evidence>
<feature type="region of interest" description="Disordered" evidence="5">
    <location>
        <begin position="18"/>
        <end position="205"/>
    </location>
</feature>
<feature type="coiled-coil region" evidence="4">
    <location>
        <begin position="412"/>
        <end position="489"/>
    </location>
</feature>
<accession>R4X995</accession>
<dbReference type="InterPro" id="IPR022092">
    <property type="entry name" value="TMF_DNA-bd"/>
</dbReference>
<feature type="coiled-coil region" evidence="4">
    <location>
        <begin position="520"/>
        <end position="607"/>
    </location>
</feature>
<feature type="region of interest" description="Disordered" evidence="5">
    <location>
        <begin position="624"/>
        <end position="691"/>
    </location>
</feature>
<feature type="coiled-coil region" evidence="4">
    <location>
        <begin position="749"/>
        <end position="835"/>
    </location>
</feature>
<dbReference type="EMBL" id="CAHR02000075">
    <property type="protein sequence ID" value="CCG82255.1"/>
    <property type="molecule type" value="Genomic_DNA"/>
</dbReference>
<feature type="compositionally biased region" description="Polar residues" evidence="5">
    <location>
        <begin position="112"/>
        <end position="121"/>
    </location>
</feature>
<dbReference type="OrthoDB" id="74178at2759"/>
<reference evidence="7 8" key="1">
    <citation type="journal article" date="2013" name="MBio">
        <title>Genome sequencing of the plant pathogen Taphrina deformans, the causal agent of peach leaf curl.</title>
        <authorList>
            <person name="Cisse O.H."/>
            <person name="Almeida J.M.G.C.F."/>
            <person name="Fonseca A."/>
            <person name="Kumar A.A."/>
            <person name="Salojaervi J."/>
            <person name="Overmyer K."/>
            <person name="Hauser P.M."/>
            <person name="Pagni M."/>
        </authorList>
    </citation>
    <scope>NUCLEOTIDE SEQUENCE [LARGE SCALE GENOMIC DNA]</scope>
    <source>
        <strain evidence="8">PYCC 5710 / ATCC 11124 / CBS 356.35 / IMI 108563 / JCM 9778 / NBRC 8474</strain>
    </source>
</reference>
<evidence type="ECO:0000256" key="4">
    <source>
        <dbReference type="SAM" id="Coils"/>
    </source>
</evidence>
<sequence>MSGWGFLSKAEGFLDRVLEEQSKDKGEQKKLPSNSTGAKTGFEPLARVSTPTSRWQDRLSKAASQFTSTDSLPSIIQSRPSLDIETTGQSSTTTSNVGQETAAVSGLAQAGNADSTANVLQHSEPLTELQKSKTYPPNMPSYLEKQSDVVTEPEAEPDTAVAATLAIPNAEPSKGRSSSQSVRSVDSTTKLSSAKVSSESQRSAAPVVPAVVLPDMSSMAHSDLVALVSSLSQDLQSCESRRLDEFQVNAERISALERRLAYFSDESLSKNRNMTATPGATTHEKLLAEKDARIALLLEEGDNLSKRELLHLANLKKLRTRTTELETLIATSLKAVQKADADNSANKKEIKIVQEQLGRSEAKVKELTRFENEVGDLRTEKRTQTRVISDLKRQLSDADDTISQNVKIWTQLQSEKTKTENLQKQIGNLLAEAKVTADENASEMAELQGRFDRLNERSQATEAEKAADVVRLETELENLRATLEESTTNASENAQAKLLRQIEGLQTSQSLARQNWARIEESLVMRSKHAEQERDELREQEDEFRNRLRSAVLQRKEVEEERSVAQAQAKAHQNTIRDLRDQIESLVRQVEEARATLEAERQSWMVERETLSTSLENRVQERVMEERQASQMSAPQSPFLQDRPGRAGYAFQRHVPDSPNTSRTPDKRPSLGSRPPTQNSRMPTFRRKTSQYSVVEDLRSPITTYQQDDEVSNMDDGTGFLRAHTEVASISSASAGASVGMMERVSSTVRKLELEMGIMREDLMRVTRQRDEARSACVGVEALEAERDELKNTLGQLEQSRVKLEEKFEATLELLGEQTEENEQLKEDIVDMRKAFRETLEGVNLT</sequence>
<gene>
    <name evidence="7" type="ORF">TAPDE_002263</name>
</gene>
<evidence type="ECO:0000256" key="5">
    <source>
        <dbReference type="SAM" id="MobiDB-lite"/>
    </source>
</evidence>
<dbReference type="PANTHER" id="PTHR46515">
    <property type="entry name" value="TATA ELEMENT MODULATORY FACTOR TMF1"/>
    <property type="match status" value="1"/>
</dbReference>